<gene>
    <name evidence="3" type="ORF">CR513_17674</name>
</gene>
<dbReference type="STRING" id="157652.A0A371H912"/>
<keyword evidence="4" id="KW-1185">Reference proteome</keyword>
<organism evidence="3 4">
    <name type="scientific">Mucuna pruriens</name>
    <name type="common">Velvet bean</name>
    <name type="synonym">Dolichos pruriens</name>
    <dbReference type="NCBI Taxonomy" id="157652"/>
    <lineage>
        <taxon>Eukaryota</taxon>
        <taxon>Viridiplantae</taxon>
        <taxon>Streptophyta</taxon>
        <taxon>Embryophyta</taxon>
        <taxon>Tracheophyta</taxon>
        <taxon>Spermatophyta</taxon>
        <taxon>Magnoliopsida</taxon>
        <taxon>eudicotyledons</taxon>
        <taxon>Gunneridae</taxon>
        <taxon>Pentapetalae</taxon>
        <taxon>rosids</taxon>
        <taxon>fabids</taxon>
        <taxon>Fabales</taxon>
        <taxon>Fabaceae</taxon>
        <taxon>Papilionoideae</taxon>
        <taxon>50 kb inversion clade</taxon>
        <taxon>NPAAA clade</taxon>
        <taxon>indigoferoid/millettioid clade</taxon>
        <taxon>Phaseoleae</taxon>
        <taxon>Mucuna</taxon>
    </lineage>
</organism>
<comment type="caution">
    <text evidence="3">The sequence shown here is derived from an EMBL/GenBank/DDBJ whole genome shotgun (WGS) entry which is preliminary data.</text>
</comment>
<evidence type="ECO:0000256" key="1">
    <source>
        <dbReference type="SAM" id="MobiDB-lite"/>
    </source>
</evidence>
<protein>
    <recommendedName>
        <fullName evidence="5">Ribosomal protein L34Ae</fullName>
    </recommendedName>
</protein>
<dbReference type="Proteomes" id="UP000257109">
    <property type="component" value="Unassembled WGS sequence"/>
</dbReference>
<dbReference type="PANTHER" id="PTHR46741">
    <property type="entry name" value="OS09G0413600 PROTEIN"/>
    <property type="match status" value="1"/>
</dbReference>
<name>A0A371H912_MUCPR</name>
<evidence type="ECO:0000256" key="2">
    <source>
        <dbReference type="SAM" id="Phobius"/>
    </source>
</evidence>
<dbReference type="PANTHER" id="PTHR46741:SF2">
    <property type="entry name" value="RIBOSOMAL PROTEIN L34AE"/>
    <property type="match status" value="1"/>
</dbReference>
<dbReference type="Pfam" id="PF07891">
    <property type="entry name" value="DUF1666"/>
    <property type="match status" value="1"/>
</dbReference>
<proteinExistence type="predicted"/>
<accession>A0A371H912</accession>
<evidence type="ECO:0008006" key="5">
    <source>
        <dbReference type="Google" id="ProtNLM"/>
    </source>
</evidence>
<keyword evidence="2" id="KW-0472">Membrane</keyword>
<dbReference type="AlphaFoldDB" id="A0A371H912"/>
<dbReference type="EMBL" id="QJKJ01003263">
    <property type="protein sequence ID" value="RDX99290.1"/>
    <property type="molecule type" value="Genomic_DNA"/>
</dbReference>
<evidence type="ECO:0000313" key="3">
    <source>
        <dbReference type="EMBL" id="RDX99290.1"/>
    </source>
</evidence>
<dbReference type="OrthoDB" id="772197at2759"/>
<reference evidence="3" key="1">
    <citation type="submission" date="2018-05" db="EMBL/GenBank/DDBJ databases">
        <title>Draft genome of Mucuna pruriens seed.</title>
        <authorList>
            <person name="Nnadi N.E."/>
            <person name="Vos R."/>
            <person name="Hasami M.H."/>
            <person name="Devisetty U.K."/>
            <person name="Aguiy J.C."/>
        </authorList>
    </citation>
    <scope>NUCLEOTIDE SEQUENCE [LARGE SCALE GENOMIC DNA]</scope>
    <source>
        <strain evidence="3">JCA_2017</strain>
    </source>
</reference>
<feature type="non-terminal residue" evidence="3">
    <location>
        <position position="667"/>
    </location>
</feature>
<feature type="region of interest" description="Disordered" evidence="1">
    <location>
        <begin position="93"/>
        <end position="112"/>
    </location>
</feature>
<evidence type="ECO:0000313" key="4">
    <source>
        <dbReference type="Proteomes" id="UP000257109"/>
    </source>
</evidence>
<sequence>MDLFSGYVWIFMSQLVQTLFWVFTRIFMRYFSHEATNSACSSNLCHENYHTDPNNSETKTEAEEYCSKYSKDAELKRGRFGEGTDAIQFKQECSHQNDSNVSEPEAKSNEDCSETVTITNYVGNLGHEEEETMRLVFKFQYQTWNCSETFDFVNTDNNDKASGSTNKHEFISGKSFSSFLDEPCVHSKYFPLENDSVKESKINFEPESSERCVDAALRLKNVPSVEQPDEHQVENLNTNVFIEEISAADNFLSQDGFICVSFELDPISSIGDGFLSDTDFGTTIELDTMGNHNEGNEVLTKEELDFEGEKKSKSFDDGRRKLEEETRMQNSDIEKINLHGSEGSDLDAQWEHQDLIEQLKMELNKVRATGLPTTFENSESQRIMKNLKPWEIDEKFKHGNTKNELPKFYKSYIERMRKFDILNYQKLFAIGALKSKDLMLTFSSNENSSPAITSFFPRIFHHSRRKKSESDPLKKFMREFYSDLEMAYVGQLCLSWEFLQWEYEKALQLWESDHYRLHSYNEVAGEFQQFQVLLLRFIENEPFQGPRVEYYARNRCAMQNLLQVPLIREPQLAAEDNTKEEEKFKTRDADKDEITSDMLVDILEESIKIIWRFIRADKDASSLTHKGPRETQVDLQDPADSDFLMEIQAELQKATTEASETKSSLLM</sequence>
<keyword evidence="2" id="KW-1133">Transmembrane helix</keyword>
<feature type="transmembrane region" description="Helical" evidence="2">
    <location>
        <begin position="6"/>
        <end position="23"/>
    </location>
</feature>
<dbReference type="InterPro" id="IPR012870">
    <property type="entry name" value="DUF1666"/>
</dbReference>
<keyword evidence="2" id="KW-0812">Transmembrane</keyword>